<evidence type="ECO:0000313" key="3">
    <source>
        <dbReference type="Proteomes" id="UP000184041"/>
    </source>
</evidence>
<feature type="domain" description="Sulfatase N-terminal" evidence="1">
    <location>
        <begin position="102"/>
        <end position="393"/>
    </location>
</feature>
<dbReference type="InterPro" id="IPR052701">
    <property type="entry name" value="GAG_Ulvan_Degrading_Sulfatases"/>
</dbReference>
<evidence type="ECO:0000259" key="1">
    <source>
        <dbReference type="Pfam" id="PF00884"/>
    </source>
</evidence>
<dbReference type="InterPro" id="IPR000917">
    <property type="entry name" value="Sulfatase_N"/>
</dbReference>
<dbReference type="AlphaFoldDB" id="A0A1M5I314"/>
<dbReference type="SUPFAM" id="SSF53649">
    <property type="entry name" value="Alkaline phosphatase-like"/>
    <property type="match status" value="1"/>
</dbReference>
<dbReference type="PANTHER" id="PTHR43751:SF1">
    <property type="entry name" value="SULFATASE ATSG-RELATED"/>
    <property type="match status" value="1"/>
</dbReference>
<sequence>MKSNPERIQNLSIEGKGGVFKFSYLQRLAAGTAIRRFLTTSKTPCGHPKNIIWKRQPEYKDVHTVLDWLTKNKNHIAIGCIATVLLLLQCLVAVGQQSTDKPNILFAIADDASYPHMGAYGADWVDTPAFDRVAEQGILFTRAYVPNPKCAPSRSIILTGRNSWQLEEAANHWPDFPQKFKVYTEVLAEHGYFVGSTGKGWAPGIANNEEGAPRHLAGRPFNEHQLETPPAGGISGNDYAANFEAFLKEKSAGEPFVFWYGGYEPHRGYEWQSGLNKGGKSLDQIDEMPGFFPDNDTIRTDLLDYAFEIEHFDEHLGQMLDLLAERGELGNTLVVVTADNGMPFPRIKGQSYEYSAHMPLALMWPERIVNAGRKVDDFVSFADFAPTFIELAGLDWEETGMHATVGRSLTDILYSDREGVVNPDRDHVLVGKERHDVGRPYDWGYPVRGIIKGDMLYLKNFKPDRWPVGNPETGYLNTDGSPTKTAVLDRRTAPGQYHYWAWNFGKRPGEELYHIAEDPDCLHNLAEDPAYTEEKKQLKEELYAKLKEQEDPRVLGRGYVFDAYRYMNQANYNFYHRYMEGDLEKSDAGWVNGSDFETEPLPVQQQ</sequence>
<dbReference type="STRING" id="1194090.SAMN05443144_1226"/>
<dbReference type="Pfam" id="PF00884">
    <property type="entry name" value="Sulfatase"/>
    <property type="match status" value="1"/>
</dbReference>
<protein>
    <submittedName>
        <fullName evidence="2">Arylsulfatase A</fullName>
    </submittedName>
</protein>
<reference evidence="2 3" key="1">
    <citation type="submission" date="2016-11" db="EMBL/GenBank/DDBJ databases">
        <authorList>
            <person name="Jaros S."/>
            <person name="Januszkiewicz K."/>
            <person name="Wedrychowicz H."/>
        </authorList>
    </citation>
    <scope>NUCLEOTIDE SEQUENCE [LARGE SCALE GENOMIC DNA]</scope>
    <source>
        <strain evidence="2 3">DSM 21986</strain>
    </source>
</reference>
<name>A0A1M5I314_9BACT</name>
<evidence type="ECO:0000313" key="2">
    <source>
        <dbReference type="EMBL" id="SHG22685.1"/>
    </source>
</evidence>
<dbReference type="Gene3D" id="3.40.720.10">
    <property type="entry name" value="Alkaline Phosphatase, subunit A"/>
    <property type="match status" value="1"/>
</dbReference>
<accession>A0A1M5I314</accession>
<dbReference type="Proteomes" id="UP000184041">
    <property type="component" value="Unassembled WGS sequence"/>
</dbReference>
<keyword evidence="3" id="KW-1185">Reference proteome</keyword>
<proteinExistence type="predicted"/>
<dbReference type="InterPro" id="IPR017850">
    <property type="entry name" value="Alkaline_phosphatase_core_sf"/>
</dbReference>
<dbReference type="EMBL" id="FQUS01000022">
    <property type="protein sequence ID" value="SHG22685.1"/>
    <property type="molecule type" value="Genomic_DNA"/>
</dbReference>
<gene>
    <name evidence="2" type="ORF">SAMN05443144_1226</name>
</gene>
<organism evidence="2 3">
    <name type="scientific">Fodinibius roseus</name>
    <dbReference type="NCBI Taxonomy" id="1194090"/>
    <lineage>
        <taxon>Bacteria</taxon>
        <taxon>Pseudomonadati</taxon>
        <taxon>Balneolota</taxon>
        <taxon>Balneolia</taxon>
        <taxon>Balneolales</taxon>
        <taxon>Balneolaceae</taxon>
        <taxon>Fodinibius</taxon>
    </lineage>
</organism>
<dbReference type="CDD" id="cd16027">
    <property type="entry name" value="SGSH"/>
    <property type="match status" value="1"/>
</dbReference>
<dbReference type="PANTHER" id="PTHR43751">
    <property type="entry name" value="SULFATASE"/>
    <property type="match status" value="1"/>
</dbReference>